<proteinExistence type="predicted"/>
<protein>
    <submittedName>
        <fullName evidence="2">Oxidoreductase</fullName>
    </submittedName>
</protein>
<dbReference type="AlphaFoldDB" id="A0A8J3JFQ0"/>
<keyword evidence="3" id="KW-1185">Reference proteome</keyword>
<name>A0A8J3JFQ0_9ACTN</name>
<accession>A0A8J3JFQ0</accession>
<sequence>MDVAIVGAGLSGLVAARWLGDAGLRVAVYEAGDDVGGRVRTDEVDGFLLDRGFQVVCPAYPALAAEFDVDALHLRPFARGLAVRHRGRMHRLRADITAPAAVTGGLLPLGDAFALAALGVRGALGPARPLKREPDRTTLEVLKEAGFSPAGVDRVLRPFLAGVLLEDRLTTSGRFFQLVWRSFLHGGGAVPAQGMRALPRQLAGHLPDGTVHLGARVDRLTPAGLAVAGGDEIRADVVVVAADASAAALLLPGLAEPGWHGVTTFYHAADTPPRRDALPIVDAEQPGLVRNTVVLSAAAAGYAPSGQALIATSVLDTVTPLDELERRVRGRLSVLYGTDTAGWRLLRAYRVPHALPAMPAPHPLRRTVRYGERRYVCGDHRDTSSIQGALVSGRRVARAVLEDLHGPVGRVLVGSGSGRSAPR</sequence>
<dbReference type="EMBL" id="BONF01000016">
    <property type="protein sequence ID" value="GIF81809.1"/>
    <property type="molecule type" value="Genomic_DNA"/>
</dbReference>
<evidence type="ECO:0000259" key="1">
    <source>
        <dbReference type="Pfam" id="PF01593"/>
    </source>
</evidence>
<dbReference type="InterPro" id="IPR002937">
    <property type="entry name" value="Amino_oxidase"/>
</dbReference>
<dbReference type="SUPFAM" id="SSF51905">
    <property type="entry name" value="FAD/NAD(P)-binding domain"/>
    <property type="match status" value="1"/>
</dbReference>
<dbReference type="Proteomes" id="UP000601223">
    <property type="component" value="Unassembled WGS sequence"/>
</dbReference>
<dbReference type="GO" id="GO:0016491">
    <property type="term" value="F:oxidoreductase activity"/>
    <property type="evidence" value="ECO:0007669"/>
    <property type="project" value="InterPro"/>
</dbReference>
<dbReference type="Gene3D" id="3.50.50.60">
    <property type="entry name" value="FAD/NAD(P)-binding domain"/>
    <property type="match status" value="1"/>
</dbReference>
<dbReference type="Pfam" id="PF01593">
    <property type="entry name" value="Amino_oxidase"/>
    <property type="match status" value="1"/>
</dbReference>
<reference evidence="2 3" key="1">
    <citation type="submission" date="2021-01" db="EMBL/GenBank/DDBJ databases">
        <title>Whole genome shotgun sequence of Catellatospora bangladeshensis NBRC 107357.</title>
        <authorList>
            <person name="Komaki H."/>
            <person name="Tamura T."/>
        </authorList>
    </citation>
    <scope>NUCLEOTIDE SEQUENCE [LARGE SCALE GENOMIC DNA]</scope>
    <source>
        <strain evidence="2 3">NBRC 107357</strain>
    </source>
</reference>
<feature type="domain" description="Amine oxidase" evidence="1">
    <location>
        <begin position="10"/>
        <end position="401"/>
    </location>
</feature>
<dbReference type="InterPro" id="IPR036188">
    <property type="entry name" value="FAD/NAD-bd_sf"/>
</dbReference>
<evidence type="ECO:0000313" key="2">
    <source>
        <dbReference type="EMBL" id="GIF81809.1"/>
    </source>
</evidence>
<gene>
    <name evidence="2" type="ORF">Cba03nite_31580</name>
</gene>
<comment type="caution">
    <text evidence="2">The sequence shown here is derived from an EMBL/GenBank/DDBJ whole genome shotgun (WGS) entry which is preliminary data.</text>
</comment>
<evidence type="ECO:0000313" key="3">
    <source>
        <dbReference type="Proteomes" id="UP000601223"/>
    </source>
</evidence>
<dbReference type="PANTHER" id="PTHR42841">
    <property type="entry name" value="AMINE OXIDASE"/>
    <property type="match status" value="1"/>
</dbReference>
<organism evidence="2 3">
    <name type="scientific">Catellatospora bangladeshensis</name>
    <dbReference type="NCBI Taxonomy" id="310355"/>
    <lineage>
        <taxon>Bacteria</taxon>
        <taxon>Bacillati</taxon>
        <taxon>Actinomycetota</taxon>
        <taxon>Actinomycetes</taxon>
        <taxon>Micromonosporales</taxon>
        <taxon>Micromonosporaceae</taxon>
        <taxon>Catellatospora</taxon>
    </lineage>
</organism>